<protein>
    <submittedName>
        <fullName evidence="1">Uncharacterized protein</fullName>
    </submittedName>
</protein>
<dbReference type="AlphaFoldDB" id="A0A1H3LKF2"/>
<accession>A0A1H3LKF2</accession>
<proteinExistence type="predicted"/>
<reference evidence="2" key="1">
    <citation type="submission" date="2016-10" db="EMBL/GenBank/DDBJ databases">
        <authorList>
            <person name="Varghese N."/>
            <person name="Submissions S."/>
        </authorList>
    </citation>
    <scope>NUCLEOTIDE SEQUENCE [LARGE SCALE GENOMIC DNA]</scope>
    <source>
        <strain evidence="2">ANC 5109</strain>
    </source>
</reference>
<sequence>MSISQVIIKQSSKVLDHKPATNSGYIVDEQGKEVQITTAMVRSVCHQLLNRCRVVFQKVC</sequence>
<dbReference type="InterPro" id="IPR054635">
    <property type="entry name" value="PA1571-like"/>
</dbReference>
<organism evidence="1 2">
    <name type="scientific">Acinetobacter kyonggiensis</name>
    <dbReference type="NCBI Taxonomy" id="595670"/>
    <lineage>
        <taxon>Bacteria</taxon>
        <taxon>Pseudomonadati</taxon>
        <taxon>Pseudomonadota</taxon>
        <taxon>Gammaproteobacteria</taxon>
        <taxon>Moraxellales</taxon>
        <taxon>Moraxellaceae</taxon>
        <taxon>Acinetobacter</taxon>
    </lineage>
</organism>
<dbReference type="Proteomes" id="UP000199035">
    <property type="component" value="Unassembled WGS sequence"/>
</dbReference>
<keyword evidence="2" id="KW-1185">Reference proteome</keyword>
<dbReference type="NCBIfam" id="NF045613">
    <property type="entry name" value="PA1571_fam"/>
    <property type="match status" value="1"/>
</dbReference>
<gene>
    <name evidence="1" type="ORF">SAMN05421643_11859</name>
</gene>
<dbReference type="EMBL" id="FNPK01000018">
    <property type="protein sequence ID" value="SDY64881.1"/>
    <property type="molecule type" value="Genomic_DNA"/>
</dbReference>
<name>A0A1H3LKF2_9GAMM</name>
<evidence type="ECO:0000313" key="2">
    <source>
        <dbReference type="Proteomes" id="UP000199035"/>
    </source>
</evidence>
<evidence type="ECO:0000313" key="1">
    <source>
        <dbReference type="EMBL" id="SDY64881.1"/>
    </source>
</evidence>
<dbReference type="STRING" id="595670.SAMN05421643_11859"/>
<dbReference type="RefSeq" id="WP_092691572.1">
    <property type="nucleotide sequence ID" value="NZ_FNPK01000018.1"/>
</dbReference>